<dbReference type="PANTHER" id="PTHR34512:SF30">
    <property type="entry name" value="OUTER MEMBRANE PROTEIN ASSEMBLY FACTOR BAMB"/>
    <property type="match status" value="1"/>
</dbReference>
<dbReference type="InterPro" id="IPR006311">
    <property type="entry name" value="TAT_signal"/>
</dbReference>
<dbReference type="InterPro" id="IPR011047">
    <property type="entry name" value="Quinoprotein_ADH-like_sf"/>
</dbReference>
<sequence>MNSRGTPSSNRDSERRGSSPSSRSLRRRDALRLAGSGAVAGLAGCLGGDDAASDDFPEGVQFDADWPTYAHDDANTAFLREGRAVSDPVVEYEAAFGMPTWEPAAIGSVAYTASDPIHVVDAAAGEEVEVVPGDGWTTPAVLDGSLYSSGVTHHGPRRMGVYHAETGRDFRSLELPAAPTTAPAFSNDRETMFLGLRDERVCAVDLDSGEVKWTRGLYGAVQRPLAVNRFVFVVTEGQRLYCLGADGSGYWQAPLETAEPQPLVVGDERVYVAGWDRIAALEMRNGSVVWEDDEGVHKRLAFDGERLYASKGDLVALDAATGEERWSYSPSEGTSAASIADDTVYVGTGEGRLVALKQGGTDVLGDRERWSTELGSYVGHSVACTDRRVFCPVVRDDGLMSLTVVADASVAGTAATAGGEAA</sequence>
<reference evidence="3 4" key="1">
    <citation type="submission" date="2019-11" db="EMBL/GenBank/DDBJ databases">
        <title>Whole genome sequence of Haloferax sp. MBLA0078.</title>
        <authorList>
            <person name="Seo M.-J."/>
            <person name="Cho E.-S."/>
        </authorList>
    </citation>
    <scope>NUCLEOTIDE SEQUENCE [LARGE SCALE GENOMIC DNA]</scope>
    <source>
        <strain evidence="3 4">MBLA0078</strain>
    </source>
</reference>
<feature type="region of interest" description="Disordered" evidence="1">
    <location>
        <begin position="1"/>
        <end position="28"/>
    </location>
</feature>
<dbReference type="SMART" id="SM00564">
    <property type="entry name" value="PQQ"/>
    <property type="match status" value="4"/>
</dbReference>
<organism evidence="3 4">
    <name type="scientific">Haloferax marinum</name>
    <dbReference type="NCBI Taxonomy" id="2666143"/>
    <lineage>
        <taxon>Archaea</taxon>
        <taxon>Methanobacteriati</taxon>
        <taxon>Methanobacteriota</taxon>
        <taxon>Stenosarchaea group</taxon>
        <taxon>Halobacteria</taxon>
        <taxon>Halobacteriales</taxon>
        <taxon>Haloferacaceae</taxon>
        <taxon>Haloferax</taxon>
    </lineage>
</organism>
<dbReference type="PROSITE" id="PS51318">
    <property type="entry name" value="TAT"/>
    <property type="match status" value="1"/>
</dbReference>
<feature type="compositionally biased region" description="Polar residues" evidence="1">
    <location>
        <begin position="1"/>
        <end position="10"/>
    </location>
</feature>
<accession>A0A6A8GAX8</accession>
<evidence type="ECO:0000313" key="4">
    <source>
        <dbReference type="Proteomes" id="UP000443423"/>
    </source>
</evidence>
<dbReference type="EMBL" id="WKJQ01000001">
    <property type="protein sequence ID" value="MRW97748.1"/>
    <property type="molecule type" value="Genomic_DNA"/>
</dbReference>
<evidence type="ECO:0000256" key="1">
    <source>
        <dbReference type="SAM" id="MobiDB-lite"/>
    </source>
</evidence>
<keyword evidence="4" id="KW-1185">Reference proteome</keyword>
<dbReference type="PANTHER" id="PTHR34512">
    <property type="entry name" value="CELL SURFACE PROTEIN"/>
    <property type="match status" value="1"/>
</dbReference>
<gene>
    <name evidence="3" type="ORF">GJR99_14355</name>
</gene>
<name>A0A6A8GAX8_9EURY</name>
<dbReference type="InterPro" id="IPR015943">
    <property type="entry name" value="WD40/YVTN_repeat-like_dom_sf"/>
</dbReference>
<dbReference type="InterPro" id="IPR002372">
    <property type="entry name" value="PQQ_rpt_dom"/>
</dbReference>
<dbReference type="Pfam" id="PF13360">
    <property type="entry name" value="PQQ_2"/>
    <property type="match status" value="1"/>
</dbReference>
<dbReference type="Gene3D" id="2.130.10.10">
    <property type="entry name" value="YVTN repeat-like/Quinoprotein amine dehydrogenase"/>
    <property type="match status" value="1"/>
</dbReference>
<dbReference type="InterPro" id="IPR018391">
    <property type="entry name" value="PQQ_b-propeller_rpt"/>
</dbReference>
<dbReference type="AlphaFoldDB" id="A0A6A8GAX8"/>
<evidence type="ECO:0000259" key="2">
    <source>
        <dbReference type="Pfam" id="PF13360"/>
    </source>
</evidence>
<protein>
    <submittedName>
        <fullName evidence="3">PQQ-binding-like beta-propeller repeat protein</fullName>
    </submittedName>
</protein>
<proteinExistence type="predicted"/>
<comment type="caution">
    <text evidence="3">The sequence shown here is derived from an EMBL/GenBank/DDBJ whole genome shotgun (WGS) entry which is preliminary data.</text>
</comment>
<evidence type="ECO:0000313" key="3">
    <source>
        <dbReference type="EMBL" id="MRW97748.1"/>
    </source>
</evidence>
<dbReference type="OrthoDB" id="136681at2157"/>
<dbReference type="RefSeq" id="WP_151113324.1">
    <property type="nucleotide sequence ID" value="NZ_WKJQ01000001.1"/>
</dbReference>
<dbReference type="SUPFAM" id="SSF50998">
    <property type="entry name" value="Quinoprotein alcohol dehydrogenase-like"/>
    <property type="match status" value="1"/>
</dbReference>
<dbReference type="Proteomes" id="UP000443423">
    <property type="component" value="Unassembled WGS sequence"/>
</dbReference>
<feature type="domain" description="Pyrrolo-quinoline quinone repeat" evidence="2">
    <location>
        <begin position="197"/>
        <end position="382"/>
    </location>
</feature>